<feature type="domain" description="PX" evidence="6">
    <location>
        <begin position="499"/>
        <end position="620"/>
    </location>
</feature>
<gene>
    <name evidence="7" type="ORF">F2P81_015623</name>
</gene>
<dbReference type="Gene3D" id="3.30.1520.10">
    <property type="entry name" value="Phox-like domain"/>
    <property type="match status" value="1"/>
</dbReference>
<evidence type="ECO:0000256" key="5">
    <source>
        <dbReference type="SAM" id="MobiDB-lite"/>
    </source>
</evidence>
<dbReference type="EMBL" id="VEVO01000014">
    <property type="protein sequence ID" value="KAF0031068.1"/>
    <property type="molecule type" value="Genomic_DNA"/>
</dbReference>
<feature type="compositionally biased region" description="Polar residues" evidence="5">
    <location>
        <begin position="457"/>
        <end position="471"/>
    </location>
</feature>
<evidence type="ECO:0000259" key="6">
    <source>
        <dbReference type="PROSITE" id="PS50195"/>
    </source>
</evidence>
<evidence type="ECO:0000256" key="2">
    <source>
        <dbReference type="ARBA" id="ARBA00015234"/>
    </source>
</evidence>
<feature type="region of interest" description="Disordered" evidence="5">
    <location>
        <begin position="437"/>
        <end position="471"/>
    </location>
</feature>
<proteinExistence type="inferred from homology"/>
<dbReference type="CDD" id="cd06860">
    <property type="entry name" value="PX_SNX7_30_like"/>
    <property type="match status" value="1"/>
</dbReference>
<evidence type="ECO:0000313" key="7">
    <source>
        <dbReference type="EMBL" id="KAF0031068.1"/>
    </source>
</evidence>
<dbReference type="InterPro" id="IPR031591">
    <property type="entry name" value="CCDC106"/>
</dbReference>
<sequence length="842" mass="94019">MSDVVPTTSDGLCKLVRWAHSHGTICNLIPSAQHLARGSHVNALTPEPGPHGSAVPVVIWGCGAGHAYHWPLGDHSADGGGGSANSSQAQERFVGGRPSNKVAARTSCDPSCSEAASGGEEFSRRLQDTAGCDSSATDDDSDYEPRPARKRGGATRGGLSELQKLQALLSAERSRNQHMTEMIYSLKQDKELLQQELTKKAELICDFLQDKLRPEKSWPRCSNQMDPGSSHMTSSEDVVGFDSPTLFDSLDEMELHPLEHHRTLKSKRSREGENTRVRMKNVVGVIARYMAALQEFRRSVSMKVAFDRVGVDRNTISRTAAIAELSLAAPEVFQALAPWDEKEETLANYTHRCRQAMDDAIKAKIKTMKAKGELLPIVSKAAFCWAAKCCCSALSLKSFRLSLDSEMREMSVAAPRGLASSGQKPIAEVLHPLAAAEEPLSPGPDVTVDDGGDQEAVLTNGTPVETSSPASASSLFNRLQLEDDLEADARDLYVSTETRDLFVTVDDPKKHVSTMETYITYRVSTKTTRIEFDLPEYCVRRRYQDFDWLRIKLEDSQPTHLIQPLPEKFVMKGVVDRFSEEFVETRMKALDKFLKRVADHPVLSFNPHLNAFLSAKDLNKRQGLALLTKVGESVKQVAGGYKLRPRPAEFCAMGEYLDTFSQKLGTIDRIAQRIIKEQSEYLTELREYGTVYSSWAGSEEELRRPLEGVASSVTTCCGALEDLSENMSQDFLPVLREYVLYIESMKNVLRKRDQSQAEYEGRLEAAVLRKQEDRTPLPLEVEKCQDKVECFNADLKADWERWQSNKRQDFKQLLTGMADKNINYYEKCTVYVQSSLCTFGCE</sequence>
<dbReference type="SUPFAM" id="SSF103657">
    <property type="entry name" value="BAR/IMD domain-like"/>
    <property type="match status" value="1"/>
</dbReference>
<dbReference type="GO" id="GO:0061709">
    <property type="term" value="P:reticulophagy"/>
    <property type="evidence" value="ECO:0007669"/>
    <property type="project" value="TreeGrafter"/>
</dbReference>
<evidence type="ECO:0000256" key="1">
    <source>
        <dbReference type="ARBA" id="ARBA00010883"/>
    </source>
</evidence>
<keyword evidence="3" id="KW-0813">Transport</keyword>
<dbReference type="GO" id="GO:0015031">
    <property type="term" value="P:protein transport"/>
    <property type="evidence" value="ECO:0007669"/>
    <property type="project" value="UniProtKB-KW"/>
</dbReference>
<dbReference type="GO" id="GO:0005769">
    <property type="term" value="C:early endosome"/>
    <property type="evidence" value="ECO:0007669"/>
    <property type="project" value="TreeGrafter"/>
</dbReference>
<dbReference type="GO" id="GO:0000422">
    <property type="term" value="P:autophagy of mitochondrion"/>
    <property type="evidence" value="ECO:0007669"/>
    <property type="project" value="TreeGrafter"/>
</dbReference>
<dbReference type="PANTHER" id="PTHR45949:SF1">
    <property type="entry name" value="SORTING NEXIN-30"/>
    <property type="match status" value="1"/>
</dbReference>
<reference evidence="7 8" key="1">
    <citation type="submission" date="2019-06" db="EMBL/GenBank/DDBJ databases">
        <title>Draft genomes of female and male turbot (Scophthalmus maximus).</title>
        <authorList>
            <person name="Xu H."/>
            <person name="Xu X.-W."/>
            <person name="Shao C."/>
            <person name="Chen S."/>
        </authorList>
    </citation>
    <scope>NUCLEOTIDE SEQUENCE [LARGE SCALE GENOMIC DNA]</scope>
    <source>
        <strain evidence="7">Ysfricsl-2016a</strain>
        <tissue evidence="7">Blood</tissue>
    </source>
</reference>
<name>A0A6A4SFR0_SCOMX</name>
<accession>A0A6A4SFR0</accession>
<dbReference type="InterPro" id="IPR001683">
    <property type="entry name" value="PX_dom"/>
</dbReference>
<organism evidence="7 8">
    <name type="scientific">Scophthalmus maximus</name>
    <name type="common">Turbot</name>
    <name type="synonym">Psetta maxima</name>
    <dbReference type="NCBI Taxonomy" id="52904"/>
    <lineage>
        <taxon>Eukaryota</taxon>
        <taxon>Metazoa</taxon>
        <taxon>Chordata</taxon>
        <taxon>Craniata</taxon>
        <taxon>Vertebrata</taxon>
        <taxon>Euteleostomi</taxon>
        <taxon>Actinopterygii</taxon>
        <taxon>Neopterygii</taxon>
        <taxon>Teleostei</taxon>
        <taxon>Neoteleostei</taxon>
        <taxon>Acanthomorphata</taxon>
        <taxon>Carangaria</taxon>
        <taxon>Pleuronectiformes</taxon>
        <taxon>Pleuronectoidei</taxon>
        <taxon>Scophthalmidae</taxon>
        <taxon>Scophthalmus</taxon>
    </lineage>
</organism>
<keyword evidence="4" id="KW-0653">Protein transport</keyword>
<dbReference type="GO" id="GO:0032456">
    <property type="term" value="P:endocytic recycling"/>
    <property type="evidence" value="ECO:0007669"/>
    <property type="project" value="TreeGrafter"/>
</dbReference>
<comment type="caution">
    <text evidence="7">The sequence shown here is derived from an EMBL/GenBank/DDBJ whole genome shotgun (WGS) entry which is preliminary data.</text>
</comment>
<evidence type="ECO:0000313" key="8">
    <source>
        <dbReference type="Proteomes" id="UP000438429"/>
    </source>
</evidence>
<dbReference type="Gene3D" id="1.20.1270.60">
    <property type="entry name" value="Arfaptin homology (AH) domain/BAR domain"/>
    <property type="match status" value="1"/>
</dbReference>
<dbReference type="Proteomes" id="UP000438429">
    <property type="component" value="Unassembled WGS sequence"/>
</dbReference>
<dbReference type="GO" id="GO:0035091">
    <property type="term" value="F:phosphatidylinositol binding"/>
    <property type="evidence" value="ECO:0007669"/>
    <property type="project" value="InterPro"/>
</dbReference>
<dbReference type="PROSITE" id="PS50195">
    <property type="entry name" value="PX"/>
    <property type="match status" value="1"/>
</dbReference>
<comment type="similarity">
    <text evidence="1">Belongs to the sorting nexin family.</text>
</comment>
<evidence type="ECO:0000256" key="4">
    <source>
        <dbReference type="ARBA" id="ARBA00022927"/>
    </source>
</evidence>
<dbReference type="SMART" id="SM00312">
    <property type="entry name" value="PX"/>
    <property type="match status" value="1"/>
</dbReference>
<evidence type="ECO:0000256" key="3">
    <source>
        <dbReference type="ARBA" id="ARBA00022448"/>
    </source>
</evidence>
<dbReference type="Pfam" id="PF15794">
    <property type="entry name" value="CCDC106"/>
    <property type="match status" value="1"/>
</dbReference>
<dbReference type="InterPro" id="IPR027267">
    <property type="entry name" value="AH/BAR_dom_sf"/>
</dbReference>
<dbReference type="GO" id="GO:0034727">
    <property type="term" value="P:piecemeal microautophagy of the nucleus"/>
    <property type="evidence" value="ECO:0007669"/>
    <property type="project" value="TreeGrafter"/>
</dbReference>
<dbReference type="AlphaFoldDB" id="A0A6A4SFR0"/>
<dbReference type="SUPFAM" id="SSF64268">
    <property type="entry name" value="PX domain"/>
    <property type="match status" value="1"/>
</dbReference>
<dbReference type="GO" id="GO:0000407">
    <property type="term" value="C:phagophore assembly site"/>
    <property type="evidence" value="ECO:0007669"/>
    <property type="project" value="TreeGrafter"/>
</dbReference>
<dbReference type="InterPro" id="IPR036871">
    <property type="entry name" value="PX_dom_sf"/>
</dbReference>
<protein>
    <recommendedName>
        <fullName evidence="2">Sorting nexin-30</fullName>
    </recommendedName>
</protein>
<feature type="region of interest" description="Disordered" evidence="5">
    <location>
        <begin position="78"/>
        <end position="159"/>
    </location>
</feature>
<dbReference type="PANTHER" id="PTHR45949">
    <property type="entry name" value="SORTING NEXIN-4"/>
    <property type="match status" value="1"/>
</dbReference>
<dbReference type="Pfam" id="PF00787">
    <property type="entry name" value="PX"/>
    <property type="match status" value="1"/>
</dbReference>